<dbReference type="PANTHER" id="PTHR35337">
    <property type="entry name" value="SLR1478 PROTEIN"/>
    <property type="match status" value="1"/>
</dbReference>
<keyword evidence="2" id="KW-1133">Transmembrane helix</keyword>
<feature type="transmembrane region" description="Helical" evidence="2">
    <location>
        <begin position="285"/>
        <end position="303"/>
    </location>
</feature>
<feature type="compositionally biased region" description="Basic and acidic residues" evidence="1">
    <location>
        <begin position="14"/>
        <end position="29"/>
    </location>
</feature>
<dbReference type="PANTHER" id="PTHR35337:SF1">
    <property type="entry name" value="SLR1478 PROTEIN"/>
    <property type="match status" value="1"/>
</dbReference>
<name>A0A3N6LN28_9EURY</name>
<evidence type="ECO:0000313" key="3">
    <source>
        <dbReference type="EMBL" id="RQG86975.1"/>
    </source>
</evidence>
<feature type="compositionally biased region" description="Pro residues" evidence="1">
    <location>
        <begin position="89"/>
        <end position="102"/>
    </location>
</feature>
<sequence>MNGATGGDDSVVDEGERGTDHDGSERDDGSETGFEFGPERVDAKTDRPNDRSHPERGSASDPDRRIRVDLPSSEPDGPSRSDDPDRPPGGDPPGPEPGPEPGPNAVRNWSALLFGLAVVSVATAGVTAFWHDDAVATAGALVLASVFAGIAVGSRRTTPSMLESLDAAWIEHRRYAWFAAGLFAFGTGVGIVLLVAGVNLLEIIAELFDDGLFPELEDEDFELTATFFIRHNTPPFLMSIVGALSLGLLTAFIMFFNGVVVGNVSAIAGDAVGVDYILVGLAPHGIFELSALFVASGIGFRLVHRFVDRILGRREALFTKRYVYRTLALVGFAWLVLVLAAFVEAYITPELLEILFADRLAELESTTDSNAMP</sequence>
<reference evidence="3 4" key="1">
    <citation type="submission" date="2018-10" db="EMBL/GenBank/DDBJ databases">
        <title>Natrarchaeobius chitinivorans gen. nov., sp. nov., and Natrarchaeobius haloalkaliphilus sp. nov., alkaliphilic, chitin-utilizing haloarchaea from hypersaline alkaline lakes.</title>
        <authorList>
            <person name="Sorokin D.Y."/>
            <person name="Elcheninov A.G."/>
            <person name="Kostrikina N.A."/>
            <person name="Bale N.J."/>
            <person name="Sinninghe Damste J.S."/>
            <person name="Khijniak T.V."/>
            <person name="Kublanov I.V."/>
            <person name="Toshchakov S.V."/>
        </authorList>
    </citation>
    <scope>NUCLEOTIDE SEQUENCE [LARGE SCALE GENOMIC DNA]</scope>
    <source>
        <strain evidence="3 4">AArcht-Sl</strain>
    </source>
</reference>
<proteinExistence type="predicted"/>
<feature type="transmembrane region" description="Helical" evidence="2">
    <location>
        <begin position="175"/>
        <end position="198"/>
    </location>
</feature>
<feature type="region of interest" description="Disordered" evidence="1">
    <location>
        <begin position="1"/>
        <end position="105"/>
    </location>
</feature>
<dbReference type="EMBL" id="REFY01000006">
    <property type="protein sequence ID" value="RQG86975.1"/>
    <property type="molecule type" value="Genomic_DNA"/>
</dbReference>
<dbReference type="RefSeq" id="WP_124179375.1">
    <property type="nucleotide sequence ID" value="NZ_REFY01000006.1"/>
</dbReference>
<feature type="compositionally biased region" description="Basic and acidic residues" evidence="1">
    <location>
        <begin position="77"/>
        <end position="88"/>
    </location>
</feature>
<feature type="transmembrane region" description="Helical" evidence="2">
    <location>
        <begin position="260"/>
        <end position="279"/>
    </location>
</feature>
<accession>A0A3N6LN28</accession>
<keyword evidence="2" id="KW-0472">Membrane</keyword>
<feature type="transmembrane region" description="Helical" evidence="2">
    <location>
        <begin position="136"/>
        <end position="154"/>
    </location>
</feature>
<comment type="caution">
    <text evidence="3">The sequence shown here is derived from an EMBL/GenBank/DDBJ whole genome shotgun (WGS) entry which is preliminary data.</text>
</comment>
<evidence type="ECO:0000313" key="4">
    <source>
        <dbReference type="Proteomes" id="UP000273828"/>
    </source>
</evidence>
<feature type="compositionally biased region" description="Basic and acidic residues" evidence="1">
    <location>
        <begin position="37"/>
        <end position="68"/>
    </location>
</feature>
<keyword evidence="2" id="KW-0812">Transmembrane</keyword>
<dbReference type="AlphaFoldDB" id="A0A3N6LN28"/>
<dbReference type="Proteomes" id="UP000273828">
    <property type="component" value="Unassembled WGS sequence"/>
</dbReference>
<evidence type="ECO:0000256" key="1">
    <source>
        <dbReference type="SAM" id="MobiDB-lite"/>
    </source>
</evidence>
<dbReference type="OrthoDB" id="86288at2157"/>
<feature type="transmembrane region" description="Helical" evidence="2">
    <location>
        <begin position="236"/>
        <end position="255"/>
    </location>
</feature>
<feature type="transmembrane region" description="Helical" evidence="2">
    <location>
        <begin position="111"/>
        <end position="130"/>
    </location>
</feature>
<evidence type="ECO:0000256" key="2">
    <source>
        <dbReference type="SAM" id="Phobius"/>
    </source>
</evidence>
<gene>
    <name evidence="3" type="ORF">EA462_15090</name>
</gene>
<dbReference type="InterPro" id="IPR002798">
    <property type="entry name" value="SpoIIM-like"/>
</dbReference>
<dbReference type="Pfam" id="PF01944">
    <property type="entry name" value="SpoIIM"/>
    <property type="match status" value="1"/>
</dbReference>
<protein>
    <submittedName>
        <fullName evidence="3">Stage II sporulation protein M</fullName>
    </submittedName>
</protein>
<feature type="transmembrane region" description="Helical" evidence="2">
    <location>
        <begin position="323"/>
        <end position="343"/>
    </location>
</feature>
<organism evidence="3 4">
    <name type="scientific">Natrarchaeobius halalkaliphilus</name>
    <dbReference type="NCBI Taxonomy" id="1679091"/>
    <lineage>
        <taxon>Archaea</taxon>
        <taxon>Methanobacteriati</taxon>
        <taxon>Methanobacteriota</taxon>
        <taxon>Stenosarchaea group</taxon>
        <taxon>Halobacteria</taxon>
        <taxon>Halobacteriales</taxon>
        <taxon>Natrialbaceae</taxon>
        <taxon>Natrarchaeobius</taxon>
    </lineage>
</organism>
<keyword evidence="4" id="KW-1185">Reference proteome</keyword>